<protein>
    <recommendedName>
        <fullName evidence="5">Glycosyltransferase</fullName>
        <ecNumber evidence="5">2.4.1.-</ecNumber>
    </recommendedName>
</protein>
<comment type="similarity">
    <text evidence="1 4">Belongs to the UDP-glycosyltransferase family.</text>
</comment>
<proteinExistence type="inferred from homology"/>
<evidence type="ECO:0000256" key="4">
    <source>
        <dbReference type="RuleBase" id="RU003718"/>
    </source>
</evidence>
<dbReference type="FunFam" id="3.40.50.2000:FF:000020">
    <property type="entry name" value="Glycosyltransferase"/>
    <property type="match status" value="1"/>
</dbReference>
<evidence type="ECO:0000256" key="5">
    <source>
        <dbReference type="RuleBase" id="RU362057"/>
    </source>
</evidence>
<comment type="caution">
    <text evidence="6">The sequence shown here is derived from an EMBL/GenBank/DDBJ whole genome shotgun (WGS) entry which is preliminary data.</text>
</comment>
<dbReference type="CDD" id="cd03784">
    <property type="entry name" value="GT1_Gtf-like"/>
    <property type="match status" value="1"/>
</dbReference>
<dbReference type="PANTHER" id="PTHR48048:SF41">
    <property type="entry name" value="GLYCOSYLTRANSFERASE"/>
    <property type="match status" value="1"/>
</dbReference>
<dbReference type="EMBL" id="QGNW01000073">
    <property type="protein sequence ID" value="RVX01958.1"/>
    <property type="molecule type" value="Genomic_DNA"/>
</dbReference>
<dbReference type="InterPro" id="IPR050481">
    <property type="entry name" value="UDP-glycosyltransf_plant"/>
</dbReference>
<dbReference type="Gene3D" id="3.40.50.2000">
    <property type="entry name" value="Glycogen Phosphorylase B"/>
    <property type="match status" value="2"/>
</dbReference>
<dbReference type="FunFam" id="3.40.50.2000:FF:000095">
    <property type="entry name" value="Glycosyltransferase"/>
    <property type="match status" value="1"/>
</dbReference>
<evidence type="ECO:0000313" key="8">
    <source>
        <dbReference type="Proteomes" id="UP000288805"/>
    </source>
</evidence>
<name>A0A438BR61_VITVI</name>
<organism evidence="6 8">
    <name type="scientific">Vitis vinifera</name>
    <name type="common">Grape</name>
    <dbReference type="NCBI Taxonomy" id="29760"/>
    <lineage>
        <taxon>Eukaryota</taxon>
        <taxon>Viridiplantae</taxon>
        <taxon>Streptophyta</taxon>
        <taxon>Embryophyta</taxon>
        <taxon>Tracheophyta</taxon>
        <taxon>Spermatophyta</taxon>
        <taxon>Magnoliopsida</taxon>
        <taxon>eudicotyledons</taxon>
        <taxon>Gunneridae</taxon>
        <taxon>Pentapetalae</taxon>
        <taxon>rosids</taxon>
        <taxon>Vitales</taxon>
        <taxon>Vitaceae</taxon>
        <taxon>Viteae</taxon>
        <taxon>Vitis</taxon>
    </lineage>
</organism>
<dbReference type="PANTHER" id="PTHR48048">
    <property type="entry name" value="GLYCOSYLTRANSFERASE"/>
    <property type="match status" value="1"/>
</dbReference>
<dbReference type="InterPro" id="IPR035595">
    <property type="entry name" value="UDP_glycos_trans_CS"/>
</dbReference>
<dbReference type="GO" id="GO:0035251">
    <property type="term" value="F:UDP-glucosyltransferase activity"/>
    <property type="evidence" value="ECO:0007669"/>
    <property type="project" value="InterPro"/>
</dbReference>
<dbReference type="PROSITE" id="PS00375">
    <property type="entry name" value="UDPGT"/>
    <property type="match status" value="1"/>
</dbReference>
<dbReference type="SUPFAM" id="SSF53756">
    <property type="entry name" value="UDP-Glycosyltransferase/glycogen phosphorylase"/>
    <property type="match status" value="1"/>
</dbReference>
<evidence type="ECO:0000256" key="2">
    <source>
        <dbReference type="ARBA" id="ARBA00022676"/>
    </source>
</evidence>
<keyword evidence="2 4" id="KW-0328">Glycosyltransferase</keyword>
<evidence type="ECO:0000313" key="6">
    <source>
        <dbReference type="EMBL" id="RVW13438.1"/>
    </source>
</evidence>
<dbReference type="EMBL" id="QGNW01002652">
    <property type="protein sequence ID" value="RVW13438.1"/>
    <property type="molecule type" value="Genomic_DNA"/>
</dbReference>
<keyword evidence="3 4" id="KW-0808">Transferase</keyword>
<reference evidence="6 8" key="1">
    <citation type="journal article" date="2018" name="PLoS Genet.">
        <title>Population sequencing reveals clonal diversity and ancestral inbreeding in the grapevine cultivar Chardonnay.</title>
        <authorList>
            <person name="Roach M.J."/>
            <person name="Johnson D.L."/>
            <person name="Bohlmann J."/>
            <person name="van Vuuren H.J."/>
            <person name="Jones S.J."/>
            <person name="Pretorius I.S."/>
            <person name="Schmidt S.A."/>
            <person name="Borneman A.R."/>
        </authorList>
    </citation>
    <scope>NUCLEOTIDE SEQUENCE [LARGE SCALE GENOMIC DNA]</scope>
    <source>
        <strain evidence="8">cv. Chardonnay</strain>
        <strain evidence="6">I10V1</strain>
        <tissue evidence="6">Leaf</tissue>
    </source>
</reference>
<evidence type="ECO:0000256" key="3">
    <source>
        <dbReference type="ARBA" id="ARBA00022679"/>
    </source>
</evidence>
<dbReference type="Proteomes" id="UP000288805">
    <property type="component" value="Unassembled WGS sequence"/>
</dbReference>
<accession>A0A438BR61</accession>
<evidence type="ECO:0000313" key="7">
    <source>
        <dbReference type="EMBL" id="RVX01958.1"/>
    </source>
</evidence>
<dbReference type="EC" id="2.4.1.-" evidence="5"/>
<dbReference type="Pfam" id="PF00201">
    <property type="entry name" value="UDPGT"/>
    <property type="match status" value="1"/>
</dbReference>
<evidence type="ECO:0000256" key="1">
    <source>
        <dbReference type="ARBA" id="ARBA00009995"/>
    </source>
</evidence>
<dbReference type="AlphaFoldDB" id="A0A438BR61"/>
<dbReference type="InterPro" id="IPR002213">
    <property type="entry name" value="UDP_glucos_trans"/>
</dbReference>
<gene>
    <name evidence="6" type="primary">RhGT1_3</name>
    <name evidence="7" type="synonym">RhGT1_4</name>
    <name evidence="7" type="ORF">CK203_019570</name>
    <name evidence="6" type="ORF">CK203_096624</name>
</gene>
<sequence>MMKDTIVLYPSSGISHLVPMVELAQLLLTHNPSFSITVLIATLPSDTASTASYIAAVAATTPSVNFHHLPTVSFPKPSGFPALFFEFMTLNNNNLRQTLESMSQTSSIKAFIIDFFCNTSYEISANLNIPTYYFYTSGANGLALFLYLSTIDRNITKSLKDDLNIHIHVPGTPSFVASDMPLALLDRSTKVYHYFLDTANQMAKSSGIIINTFKLLEPRAIKAISEGFCVPDAPTPPIFCIGPLVSSPKGAGGGGDEDECLSWLNTQPSRSVVFLSFGSMGLFSSEQLKEIAIGLERSGVRFLWVVRMEERKGETPQASLDSCLTKGFLERTKDRGYLVNSWAPQVAVLSHDSVGGFVTHCGWNSILESICAGVPMVAWPLYAEQKFNRVILVEEFKVALPVNQSENEFVSATELENRVTELMNSEKGRALRDRVTAMREDAKAAMREGGSYRVELSKLVESFKGAPLS</sequence>